<feature type="domain" description="Beta-lactamase-related" evidence="1">
    <location>
        <begin position="43"/>
        <end position="328"/>
    </location>
</feature>
<dbReference type="RefSeq" id="WP_103906002.1">
    <property type="nucleotide sequence ID" value="NZ_CP049246.1"/>
</dbReference>
<dbReference type="AlphaFoldDB" id="A0A1H5XQB8"/>
<dbReference type="SUPFAM" id="SSF56601">
    <property type="entry name" value="beta-lactamase/transpeptidase-like"/>
    <property type="match status" value="1"/>
</dbReference>
<keyword evidence="2" id="KW-0121">Carboxypeptidase</keyword>
<protein>
    <submittedName>
        <fullName evidence="2">D-alanyl-D-alanine carboxypeptidase</fullName>
    </submittedName>
</protein>
<dbReference type="InterPro" id="IPR012338">
    <property type="entry name" value="Beta-lactam/transpept-like"/>
</dbReference>
<dbReference type="OrthoDB" id="9793489at2"/>
<evidence type="ECO:0000313" key="2">
    <source>
        <dbReference type="EMBL" id="SEG13872.1"/>
    </source>
</evidence>
<dbReference type="InterPro" id="IPR050491">
    <property type="entry name" value="AmpC-like"/>
</dbReference>
<name>A0A1H5XQB8_9SPHI</name>
<dbReference type="Proteomes" id="UP000236731">
    <property type="component" value="Unassembled WGS sequence"/>
</dbReference>
<evidence type="ECO:0000313" key="3">
    <source>
        <dbReference type="Proteomes" id="UP000236731"/>
    </source>
</evidence>
<evidence type="ECO:0000259" key="1">
    <source>
        <dbReference type="Pfam" id="PF00144"/>
    </source>
</evidence>
<dbReference type="PANTHER" id="PTHR46825:SF9">
    <property type="entry name" value="BETA-LACTAMASE-RELATED DOMAIN-CONTAINING PROTEIN"/>
    <property type="match status" value="1"/>
</dbReference>
<keyword evidence="2" id="KW-0378">Hydrolase</keyword>
<proteinExistence type="predicted"/>
<dbReference type="PANTHER" id="PTHR46825">
    <property type="entry name" value="D-ALANYL-D-ALANINE-CARBOXYPEPTIDASE/ENDOPEPTIDASE AMPH"/>
    <property type="match status" value="1"/>
</dbReference>
<sequence>MKSLLILALSYILGCSTVFSQKIELQKIDSFVNYIEQNNRGIGSISIFNDGREIYNRSFGQSKLLDIQYNADTKYQIGSITKLVTATLIFKLIEDGKLRLDDPISKFYPNIPNSNDIKIKNLMNHSSGLGDFLEKKDNTSWLTEKVSQDEIFDEIVSQGVLFQPNEKTEYSNTGYFLLARIVEKLYDDDYATIVAEKIANPLNLKNFASLTPSTSNIFPSYEYTDKWEKVKDLEFSNVIGIGDIVSTAKDLNTFLYNLSHYKILQKESIEKMKPNLERDEEFGMGLMAIPFYEHVSFGHVGDTYGTHSIVSYNENDHLGFSFAYNGERVPHNDILIGILSIIYGKNYKYPDFNTIITESEELDKFVGTYSSPDLPLKFIIRKEGNELFGQATGQSSFPLECYDENKFKNDQAELKLIFKPMENKMILNQDGEKIEMKRE</sequence>
<dbReference type="Pfam" id="PF00144">
    <property type="entry name" value="Beta-lactamase"/>
    <property type="match status" value="1"/>
</dbReference>
<dbReference type="Gene3D" id="3.40.710.10">
    <property type="entry name" value="DD-peptidase/beta-lactamase superfamily"/>
    <property type="match status" value="1"/>
</dbReference>
<dbReference type="EMBL" id="FNUT01000005">
    <property type="protein sequence ID" value="SEG13872.1"/>
    <property type="molecule type" value="Genomic_DNA"/>
</dbReference>
<accession>A0A1H5XQB8</accession>
<reference evidence="3" key="1">
    <citation type="submission" date="2016-10" db="EMBL/GenBank/DDBJ databases">
        <authorList>
            <person name="Varghese N."/>
            <person name="Submissions S."/>
        </authorList>
    </citation>
    <scope>NUCLEOTIDE SEQUENCE [LARGE SCALE GENOMIC DNA]</scope>
    <source>
        <strain evidence="3">DSM 22361</strain>
    </source>
</reference>
<dbReference type="InterPro" id="IPR001466">
    <property type="entry name" value="Beta-lactam-related"/>
</dbReference>
<organism evidence="2 3">
    <name type="scientific">Sphingobacterium lactis</name>
    <dbReference type="NCBI Taxonomy" id="797291"/>
    <lineage>
        <taxon>Bacteria</taxon>
        <taxon>Pseudomonadati</taxon>
        <taxon>Bacteroidota</taxon>
        <taxon>Sphingobacteriia</taxon>
        <taxon>Sphingobacteriales</taxon>
        <taxon>Sphingobacteriaceae</taxon>
        <taxon>Sphingobacterium</taxon>
    </lineage>
</organism>
<keyword evidence="2" id="KW-0645">Protease</keyword>
<dbReference type="GO" id="GO:0004180">
    <property type="term" value="F:carboxypeptidase activity"/>
    <property type="evidence" value="ECO:0007669"/>
    <property type="project" value="UniProtKB-KW"/>
</dbReference>
<gene>
    <name evidence="2" type="ORF">SAMN05421877_10581</name>
</gene>
<keyword evidence="3" id="KW-1185">Reference proteome</keyword>